<dbReference type="Proteomes" id="UP000533476">
    <property type="component" value="Unassembled WGS sequence"/>
</dbReference>
<accession>A0A7Y0L7M9</accession>
<organism evidence="2 3">
    <name type="scientific">Sulfobacillus harzensis</name>
    <dbReference type="NCBI Taxonomy" id="2729629"/>
    <lineage>
        <taxon>Bacteria</taxon>
        <taxon>Bacillati</taxon>
        <taxon>Bacillota</taxon>
        <taxon>Clostridia</taxon>
        <taxon>Eubacteriales</taxon>
        <taxon>Clostridiales Family XVII. Incertae Sedis</taxon>
        <taxon>Sulfobacillus</taxon>
    </lineage>
</organism>
<sequence length="184" mass="20446">MTFEGYCFKSERFSWLIILLIIAGFVVFLGGVFGLSLLAPFPRVQGIAMAIWVALMAGALMLLMGPRRQQWGQGFLSDNHVIWESAETIHGEVVHRWHPSRVLIQGPRYFWLVLLAVIVVMAMAGHTPTVLTHNPADAAVVIVLALQSWITPVYRETLSIQTTAGQRRRIYVTKITSTDSGVSA</sequence>
<dbReference type="RefSeq" id="WP_169102197.1">
    <property type="nucleotide sequence ID" value="NZ_JABBVZ010000095.1"/>
</dbReference>
<keyword evidence="1" id="KW-1133">Transmembrane helix</keyword>
<dbReference type="AlphaFoldDB" id="A0A7Y0L7M9"/>
<feature type="transmembrane region" description="Helical" evidence="1">
    <location>
        <begin position="44"/>
        <end position="63"/>
    </location>
</feature>
<keyword evidence="3" id="KW-1185">Reference proteome</keyword>
<proteinExistence type="predicted"/>
<keyword evidence="1" id="KW-0472">Membrane</keyword>
<evidence type="ECO:0000313" key="3">
    <source>
        <dbReference type="Proteomes" id="UP000533476"/>
    </source>
</evidence>
<protein>
    <submittedName>
        <fullName evidence="2">Uncharacterized protein</fullName>
    </submittedName>
</protein>
<evidence type="ECO:0000256" key="1">
    <source>
        <dbReference type="SAM" id="Phobius"/>
    </source>
</evidence>
<evidence type="ECO:0000313" key="2">
    <source>
        <dbReference type="EMBL" id="NMP24251.1"/>
    </source>
</evidence>
<dbReference type="EMBL" id="JABBVZ010000095">
    <property type="protein sequence ID" value="NMP24251.1"/>
    <property type="molecule type" value="Genomic_DNA"/>
</dbReference>
<keyword evidence="1" id="KW-0812">Transmembrane</keyword>
<reference evidence="2 3" key="1">
    <citation type="submission" date="2020-04" db="EMBL/GenBank/DDBJ databases">
        <authorList>
            <person name="Zhang R."/>
            <person name="Schippers A."/>
        </authorList>
    </citation>
    <scope>NUCLEOTIDE SEQUENCE [LARGE SCALE GENOMIC DNA]</scope>
    <source>
        <strain evidence="2 3">DSM 109850</strain>
    </source>
</reference>
<feature type="transmembrane region" description="Helical" evidence="1">
    <location>
        <begin position="12"/>
        <end position="38"/>
    </location>
</feature>
<name>A0A7Y0L7M9_9FIRM</name>
<comment type="caution">
    <text evidence="2">The sequence shown here is derived from an EMBL/GenBank/DDBJ whole genome shotgun (WGS) entry which is preliminary data.</text>
</comment>
<gene>
    <name evidence="2" type="ORF">HIJ39_18120</name>
</gene>
<feature type="transmembrane region" description="Helical" evidence="1">
    <location>
        <begin position="109"/>
        <end position="126"/>
    </location>
</feature>